<keyword evidence="2" id="KW-0732">Signal</keyword>
<proteinExistence type="predicted"/>
<sequence length="174" mass="19552">MRFLMVLLYAVNTLGRICCTWLGCHRRNERRYRPRSEDERSHEPQRQGAHFSGQERSRQGYHLREANQPRRQLSEAERTLVAMALGIPRYSLPRQASPAPAPVYAPAPALAPVEATKGSSESIRVREIPPAIAGHQSDQNMDAATRESDATQQQTNEPRNIQPISTPAAESPFK</sequence>
<feature type="compositionally biased region" description="Basic and acidic residues" evidence="1">
    <location>
        <begin position="53"/>
        <end position="74"/>
    </location>
</feature>
<feature type="compositionally biased region" description="Polar residues" evidence="1">
    <location>
        <begin position="150"/>
        <end position="165"/>
    </location>
</feature>
<feature type="region of interest" description="Disordered" evidence="1">
    <location>
        <begin position="30"/>
        <end position="74"/>
    </location>
</feature>
<gene>
    <name evidence="3" type="ORF">ACJ73_10134</name>
</gene>
<feature type="region of interest" description="Disordered" evidence="1">
    <location>
        <begin position="130"/>
        <end position="174"/>
    </location>
</feature>
<feature type="chain" id="PRO_5012068928" evidence="2">
    <location>
        <begin position="20"/>
        <end position="174"/>
    </location>
</feature>
<feature type="signal peptide" evidence="2">
    <location>
        <begin position="1"/>
        <end position="19"/>
    </location>
</feature>
<comment type="caution">
    <text evidence="3">The sequence shown here is derived from an EMBL/GenBank/DDBJ whole genome shotgun (WGS) entry which is preliminary data.</text>
</comment>
<evidence type="ECO:0000256" key="1">
    <source>
        <dbReference type="SAM" id="MobiDB-lite"/>
    </source>
</evidence>
<dbReference type="VEuPathDB" id="FungiDB:ACJ73_10134"/>
<accession>A0A1J9PPD5</accession>
<feature type="compositionally biased region" description="Basic and acidic residues" evidence="1">
    <location>
        <begin position="34"/>
        <end position="45"/>
    </location>
</feature>
<evidence type="ECO:0000313" key="3">
    <source>
        <dbReference type="EMBL" id="OJD09707.1"/>
    </source>
</evidence>
<evidence type="ECO:0000313" key="4">
    <source>
        <dbReference type="Proteomes" id="UP000242791"/>
    </source>
</evidence>
<dbReference type="AlphaFoldDB" id="A0A1J9PPD5"/>
<keyword evidence="4" id="KW-1185">Reference proteome</keyword>
<dbReference type="Proteomes" id="UP000242791">
    <property type="component" value="Unassembled WGS sequence"/>
</dbReference>
<protein>
    <submittedName>
        <fullName evidence="3">Uncharacterized protein</fullName>
    </submittedName>
</protein>
<reference evidence="3 4" key="1">
    <citation type="submission" date="2015-08" db="EMBL/GenBank/DDBJ databases">
        <title>Emmonsia species relationships and genome sequence.</title>
        <authorList>
            <person name="Cuomo C.A."/>
            <person name="Schwartz I.S."/>
            <person name="Kenyon C."/>
            <person name="De Hoog G.S."/>
            <person name="Govender N.P."/>
            <person name="Botha A."/>
            <person name="Moreno L."/>
            <person name="De Vries M."/>
            <person name="Munoz J.F."/>
            <person name="Stielow J.B."/>
        </authorList>
    </citation>
    <scope>NUCLEOTIDE SEQUENCE [LARGE SCALE GENOMIC DNA]</scope>
    <source>
        <strain evidence="3 4">EI222</strain>
    </source>
</reference>
<evidence type="ECO:0000256" key="2">
    <source>
        <dbReference type="SAM" id="SignalP"/>
    </source>
</evidence>
<dbReference type="EMBL" id="LGTZ01003414">
    <property type="protein sequence ID" value="OJD09707.1"/>
    <property type="molecule type" value="Genomic_DNA"/>
</dbReference>
<organism evidence="3 4">
    <name type="scientific">Blastomyces percursus</name>
    <dbReference type="NCBI Taxonomy" id="1658174"/>
    <lineage>
        <taxon>Eukaryota</taxon>
        <taxon>Fungi</taxon>
        <taxon>Dikarya</taxon>
        <taxon>Ascomycota</taxon>
        <taxon>Pezizomycotina</taxon>
        <taxon>Eurotiomycetes</taxon>
        <taxon>Eurotiomycetidae</taxon>
        <taxon>Onygenales</taxon>
        <taxon>Ajellomycetaceae</taxon>
        <taxon>Blastomyces</taxon>
    </lineage>
</organism>
<dbReference type="OrthoDB" id="4188725at2759"/>
<name>A0A1J9PPD5_9EURO</name>